<dbReference type="PANTHER" id="PTHR17985:SF8">
    <property type="entry name" value="TRANSPORT AND GOLGI ORGANIZATION PROTEIN 2 HOMOLOG"/>
    <property type="match status" value="1"/>
</dbReference>
<dbReference type="EMBL" id="QKOE01000009">
    <property type="protein sequence ID" value="PZA16009.1"/>
    <property type="molecule type" value="Genomic_DNA"/>
</dbReference>
<evidence type="ECO:0000313" key="1">
    <source>
        <dbReference type="EMBL" id="PZA16009.1"/>
    </source>
</evidence>
<dbReference type="AlphaFoldDB" id="A0A323UU17"/>
<name>A0A323UU17_9RHOO</name>
<sequence length="263" mass="28522">MCLIVLAWQLHPDYPLVVAANRDEFLARPASPAHWWTDAPDLLAGRDLEAGGTWMGLSRNGRFAALTNYRDPSQRREGAPSRGALVRDALQAASDTQATLQSIATRSADYAGFNLLLSDGINLGIHESTTNTIQLLGPGIYGLSNHLLDSSWPKVERARAALSEALHHLPDRAPVLNLLRDTTAATDAELPSTGVSLEWERWLSPAFIAAPGYGTRCSSLITRDVQGTVCFTEWTWDSSGRPAGEVTHRYAVDASPDVESPPP</sequence>
<dbReference type="Pfam" id="PF05742">
    <property type="entry name" value="TANGO2"/>
    <property type="match status" value="1"/>
</dbReference>
<reference evidence="1 2" key="1">
    <citation type="submission" date="2018-06" db="EMBL/GenBank/DDBJ databases">
        <title>Azoarcus communis strain SWub3 genome.</title>
        <authorList>
            <person name="Zorraquino Salvo V."/>
            <person name="Toubiana D."/>
            <person name="Blumwald E."/>
        </authorList>
    </citation>
    <scope>NUCLEOTIDE SEQUENCE [LARGE SCALE GENOMIC DNA]</scope>
    <source>
        <strain evidence="1 2">SWub3</strain>
    </source>
</reference>
<evidence type="ECO:0000313" key="2">
    <source>
        <dbReference type="Proteomes" id="UP000248259"/>
    </source>
</evidence>
<protein>
    <recommendedName>
        <fullName evidence="3">NRDE family protein</fullName>
    </recommendedName>
</protein>
<dbReference type="PANTHER" id="PTHR17985">
    <property type="entry name" value="SER/THR-RICH PROTEIN T10 IN DGCR REGION"/>
    <property type="match status" value="1"/>
</dbReference>
<organism evidence="1 2">
    <name type="scientific">Parazoarcus communis SWub3 = DSM 12120</name>
    <dbReference type="NCBI Taxonomy" id="1121029"/>
    <lineage>
        <taxon>Bacteria</taxon>
        <taxon>Pseudomonadati</taxon>
        <taxon>Pseudomonadota</taxon>
        <taxon>Betaproteobacteria</taxon>
        <taxon>Rhodocyclales</taxon>
        <taxon>Zoogloeaceae</taxon>
        <taxon>Parazoarcus</taxon>
    </lineage>
</organism>
<accession>A0A323UU17</accession>
<dbReference type="InterPro" id="IPR008551">
    <property type="entry name" value="TANGO2"/>
</dbReference>
<comment type="caution">
    <text evidence="1">The sequence shown here is derived from an EMBL/GenBank/DDBJ whole genome shotgun (WGS) entry which is preliminary data.</text>
</comment>
<dbReference type="Proteomes" id="UP000248259">
    <property type="component" value="Unassembled WGS sequence"/>
</dbReference>
<keyword evidence="2" id="KW-1185">Reference proteome</keyword>
<proteinExistence type="predicted"/>
<dbReference type="RefSeq" id="WP_110525353.1">
    <property type="nucleotide sequence ID" value="NZ_QKOE01000009.1"/>
</dbReference>
<dbReference type="OrthoDB" id="4380123at2"/>
<evidence type="ECO:0008006" key="3">
    <source>
        <dbReference type="Google" id="ProtNLM"/>
    </source>
</evidence>
<dbReference type="Gene3D" id="3.60.60.10">
    <property type="entry name" value="Penicillin V Acylase, Chain A"/>
    <property type="match status" value="1"/>
</dbReference>
<gene>
    <name evidence="1" type="ORF">DNK49_13360</name>
</gene>